<keyword evidence="3" id="KW-1185">Reference proteome</keyword>
<feature type="region of interest" description="Disordered" evidence="1">
    <location>
        <begin position="1"/>
        <end position="51"/>
    </location>
</feature>
<accession>A0A249XMJ6</accession>
<proteinExistence type="predicted"/>
<evidence type="ECO:0000256" key="1">
    <source>
        <dbReference type="SAM" id="MobiDB-lite"/>
    </source>
</evidence>
<dbReference type="EMBL" id="MF668270">
    <property type="protein sequence ID" value="ASZ72935.1"/>
    <property type="molecule type" value="Genomic_DNA"/>
</dbReference>
<dbReference type="Proteomes" id="UP000223506">
    <property type="component" value="Segment"/>
</dbReference>
<name>A0A249XMJ6_9CAUD</name>
<feature type="compositionally biased region" description="Polar residues" evidence="1">
    <location>
        <begin position="1"/>
        <end position="10"/>
    </location>
</feature>
<evidence type="ECO:0000313" key="2">
    <source>
        <dbReference type="EMBL" id="ASZ72935.1"/>
    </source>
</evidence>
<protein>
    <submittedName>
        <fullName evidence="2">Uncharacterized protein</fullName>
    </submittedName>
</protein>
<sequence length="138" mass="15416">MNSWTGSSAGNPGAGFRLTQAGRRPIARDDGPNTGNNTTKERTLPMLTPDSKPAWWDHHQTNWSDLPVTTNPPMADLDLLKELEDLAELVLIHTESVSWFRPFLPPVHWENEPTIWEQMNGDAVVGLLRDYLTEGDAA</sequence>
<reference evidence="2 3" key="1">
    <citation type="submission" date="2017-08" db="EMBL/GenBank/DDBJ databases">
        <authorList>
            <person name="Lee J.T."/>
            <person name="Rodriguez B.O."/>
            <person name="Araradian C.A."/>
            <person name="Abele A.N."/>
            <person name="Bradvica D."/>
            <person name="Santopoalo S.R."/>
            <person name="Estandian L.G."/>
            <person name="Nelson W.B."/>
            <person name="Goodwin E.C."/>
            <person name="Reddi K."/>
            <person name="Moberg-Parker J."/>
            <person name="Garlena R.A."/>
            <person name="Russell D.A."/>
            <person name="Pope W.H."/>
            <person name="Jacobs-Sera D."/>
            <person name="Hendrix R.W."/>
            <person name="Hatfull G.F."/>
        </authorList>
    </citation>
    <scope>NUCLEOTIDE SEQUENCE [LARGE SCALE GENOMIC DNA]</scope>
</reference>
<organism evidence="2 3">
    <name type="scientific">Mycobacterium phage Emma</name>
    <dbReference type="NCBI Taxonomy" id="2027893"/>
    <lineage>
        <taxon>Viruses</taxon>
        <taxon>Duplodnaviria</taxon>
        <taxon>Heunggongvirae</taxon>
        <taxon>Uroviricota</taxon>
        <taxon>Caudoviricetes</taxon>
        <taxon>Gracegardnervirinae</taxon>
        <taxon>Cheoctovirus</taxon>
        <taxon>Cheoctovirus emma</taxon>
    </lineage>
</organism>
<gene>
    <name evidence="2" type="ORF">SEA_EMMA_56</name>
</gene>
<evidence type="ECO:0000313" key="3">
    <source>
        <dbReference type="Proteomes" id="UP000223506"/>
    </source>
</evidence>